<name>T2G9F0_MEGG1</name>
<proteinExistence type="predicted"/>
<dbReference type="HOGENOM" id="CLU_145976_1_0_7"/>
<dbReference type="STRING" id="1121448.DGI_0625"/>
<dbReference type="OrthoDB" id="9131875at2"/>
<dbReference type="PATRIC" id="fig|1121448.10.peg.627"/>
<dbReference type="RefSeq" id="WP_021759198.1">
    <property type="nucleotide sequence ID" value="NC_022444.1"/>
</dbReference>
<evidence type="ECO:0000313" key="1">
    <source>
        <dbReference type="EMBL" id="AGW12532.1"/>
    </source>
</evidence>
<organism evidence="1 2">
    <name type="scientific">Megalodesulfovibrio gigas (strain ATCC 19364 / DSM 1382 / NCIMB 9332 / VKM B-1759)</name>
    <name type="common">Desulfovibrio gigas</name>
    <dbReference type="NCBI Taxonomy" id="1121448"/>
    <lineage>
        <taxon>Bacteria</taxon>
        <taxon>Pseudomonadati</taxon>
        <taxon>Thermodesulfobacteriota</taxon>
        <taxon>Desulfovibrionia</taxon>
        <taxon>Desulfovibrionales</taxon>
        <taxon>Desulfovibrionaceae</taxon>
        <taxon>Megalodesulfovibrio</taxon>
    </lineage>
</organism>
<sequence length="106" mass="11848">MNPKDLLVLRQYATVAHHIPGRLRLVFNPAIQKHPSFSSLRESVGMLAGVKATRVNIMAKTMVLEYHPEIIPFAVLQDIFAHQSSDEHVLHCALQLVSPAAQRCVQ</sequence>
<reference evidence="2" key="2">
    <citation type="submission" date="2013-07" db="EMBL/GenBank/DDBJ databases">
        <authorList>
            <person name="Morais-Silva F.O."/>
            <person name="Rezende A.M."/>
            <person name="Pimentel C."/>
            <person name="Resende D.M."/>
            <person name="Santos C.I."/>
            <person name="Clemente C."/>
            <person name="de Oliveira L.M."/>
            <person name="da Silva S.M."/>
            <person name="Costa D.A."/>
            <person name="Varela-Raposo A."/>
            <person name="Horacio E.C.A."/>
            <person name="Matos M."/>
            <person name="Flores O."/>
            <person name="Ruiz J.C."/>
            <person name="Rodrigues-Pousada C."/>
        </authorList>
    </citation>
    <scope>NUCLEOTIDE SEQUENCE [LARGE SCALE GENOMIC DNA]</scope>
    <source>
        <strain evidence="2">ATCC 19364 / DSM 1382 / NCIMB 9332 / VKM B-1759</strain>
    </source>
</reference>
<reference evidence="1 2" key="1">
    <citation type="journal article" date="2013" name="J. Bacteriol.">
        <title>Roles of HynAB and Ech, the only two hydrogenases found in the model sulfate reducer Desulfovibrio gigas.</title>
        <authorList>
            <person name="Morais-Silva F.O."/>
            <person name="Santos C.I."/>
            <person name="Rodrigues R."/>
            <person name="Pereira I.A."/>
            <person name="Rodrigues-Pousada C."/>
        </authorList>
    </citation>
    <scope>NUCLEOTIDE SEQUENCE [LARGE SCALE GENOMIC DNA]</scope>
    <source>
        <strain evidence="2">ATCC 19364 / DSM 1382 / NCIMB 9332 / VKM B-1759</strain>
    </source>
</reference>
<accession>T2G9F0</accession>
<protein>
    <submittedName>
        <fullName evidence="1">Uncharacterized protein</fullName>
    </submittedName>
</protein>
<dbReference type="Proteomes" id="UP000016587">
    <property type="component" value="Chromosome"/>
</dbReference>
<keyword evidence="2" id="KW-1185">Reference proteome</keyword>
<gene>
    <name evidence="1" type="ORF">DGI_0625</name>
</gene>
<dbReference type="eggNOG" id="ENOG5033FQJ">
    <property type="taxonomic scope" value="Bacteria"/>
</dbReference>
<evidence type="ECO:0000313" key="2">
    <source>
        <dbReference type="Proteomes" id="UP000016587"/>
    </source>
</evidence>
<dbReference type="KEGG" id="dgg:DGI_0625"/>
<dbReference type="AlphaFoldDB" id="T2G9F0"/>
<dbReference type="EMBL" id="CP006585">
    <property type="protein sequence ID" value="AGW12532.1"/>
    <property type="molecule type" value="Genomic_DNA"/>
</dbReference>